<accession>A0A926D1A9</accession>
<comment type="caution">
    <text evidence="2">The sequence shown here is derived from an EMBL/GenBank/DDBJ whole genome shotgun (WGS) entry which is preliminary data.</text>
</comment>
<sequence length="287" mass="32884">MFKKLLGRFYNGNPNKADFTEKDLPKNRIMLFFHVLGTRLFKLVQLNMIYFIAIIPTLIWTVWTFMAVMEAAAPAEGVVPPDIGMVLRDYFLILIPCMALAGPGTAGATYVLRRWAQDEHAFVWGDFWAALKANFTQSMVLNLLNGLAFFVLYFCYWYYGTMAIDNIYMRLPQYFIMFLAIFVVMMNQYMMPLLVTYDLSIRKIITNAARLTILRLPQSVGILLCTLIPFCTIFLGTLFLSLFYSFFGFMLTGLLWVSGAVAAFDKFINPNIEGVEINRGLHPDYKG</sequence>
<reference evidence="2" key="1">
    <citation type="submission" date="2020-08" db="EMBL/GenBank/DDBJ databases">
        <title>Genome public.</title>
        <authorList>
            <person name="Liu C."/>
            <person name="Sun Q."/>
        </authorList>
    </citation>
    <scope>NUCLEOTIDE SEQUENCE</scope>
    <source>
        <strain evidence="2">NSJ-44</strain>
    </source>
</reference>
<dbReference type="Proteomes" id="UP000654279">
    <property type="component" value="Unassembled WGS sequence"/>
</dbReference>
<feature type="transmembrane region" description="Helical" evidence="1">
    <location>
        <begin position="246"/>
        <end position="264"/>
    </location>
</feature>
<keyword evidence="1" id="KW-0472">Membrane</keyword>
<feature type="transmembrane region" description="Helical" evidence="1">
    <location>
        <begin position="140"/>
        <end position="159"/>
    </location>
</feature>
<evidence type="ECO:0000256" key="1">
    <source>
        <dbReference type="SAM" id="Phobius"/>
    </source>
</evidence>
<keyword evidence="1" id="KW-1133">Transmembrane helix</keyword>
<feature type="transmembrane region" description="Helical" evidence="1">
    <location>
        <begin position="49"/>
        <end position="70"/>
    </location>
</feature>
<evidence type="ECO:0000313" key="2">
    <source>
        <dbReference type="EMBL" id="MBC8528495.1"/>
    </source>
</evidence>
<feature type="transmembrane region" description="Helical" evidence="1">
    <location>
        <begin position="220"/>
        <end position="240"/>
    </location>
</feature>
<feature type="transmembrane region" description="Helical" evidence="1">
    <location>
        <begin position="90"/>
        <end position="112"/>
    </location>
</feature>
<name>A0A926D1A9_9FIRM</name>
<keyword evidence="3" id="KW-1185">Reference proteome</keyword>
<dbReference type="Pfam" id="PF04854">
    <property type="entry name" value="DUF624"/>
    <property type="match status" value="1"/>
</dbReference>
<proteinExistence type="predicted"/>
<dbReference type="RefSeq" id="WP_249284495.1">
    <property type="nucleotide sequence ID" value="NZ_JACRSO010000001.1"/>
</dbReference>
<feature type="transmembrane region" description="Helical" evidence="1">
    <location>
        <begin position="174"/>
        <end position="199"/>
    </location>
</feature>
<gene>
    <name evidence="2" type="ORF">H8699_03470</name>
</gene>
<organism evidence="2 3">
    <name type="scientific">Luoshenia tenuis</name>
    <dbReference type="NCBI Taxonomy" id="2763654"/>
    <lineage>
        <taxon>Bacteria</taxon>
        <taxon>Bacillati</taxon>
        <taxon>Bacillota</taxon>
        <taxon>Clostridia</taxon>
        <taxon>Christensenellales</taxon>
        <taxon>Christensenellaceae</taxon>
        <taxon>Luoshenia</taxon>
    </lineage>
</organism>
<dbReference type="EMBL" id="JACRSO010000001">
    <property type="protein sequence ID" value="MBC8528495.1"/>
    <property type="molecule type" value="Genomic_DNA"/>
</dbReference>
<evidence type="ECO:0000313" key="3">
    <source>
        <dbReference type="Proteomes" id="UP000654279"/>
    </source>
</evidence>
<protein>
    <submittedName>
        <fullName evidence="2">DUF624 domain-containing protein</fullName>
    </submittedName>
</protein>
<keyword evidence="1" id="KW-0812">Transmembrane</keyword>
<dbReference type="InterPro" id="IPR006938">
    <property type="entry name" value="DUF624"/>
</dbReference>
<dbReference type="AlphaFoldDB" id="A0A926D1A9"/>